<dbReference type="PANTHER" id="PTHR35801">
    <property type="entry name" value="PHOSPHOSERINE PHOSPHATASE RSBX"/>
    <property type="match status" value="1"/>
</dbReference>
<dbReference type="Gene3D" id="3.60.40.10">
    <property type="entry name" value="PPM-type phosphatase domain"/>
    <property type="match status" value="1"/>
</dbReference>
<evidence type="ECO:0000259" key="1">
    <source>
        <dbReference type="SMART" id="SM00331"/>
    </source>
</evidence>
<organism evidence="2 3">
    <name type="scientific">Ornatilinea apprima</name>
    <dbReference type="NCBI Taxonomy" id="1134406"/>
    <lineage>
        <taxon>Bacteria</taxon>
        <taxon>Bacillati</taxon>
        <taxon>Chloroflexota</taxon>
        <taxon>Anaerolineae</taxon>
        <taxon>Anaerolineales</taxon>
        <taxon>Anaerolineaceae</taxon>
        <taxon>Ornatilinea</taxon>
    </lineage>
</organism>
<name>A0A0P6XLF2_9CHLR</name>
<dbReference type="EMBL" id="LGCL01000002">
    <property type="protein sequence ID" value="KPL81123.1"/>
    <property type="molecule type" value="Genomic_DNA"/>
</dbReference>
<dbReference type="AlphaFoldDB" id="A0A0P6XLF2"/>
<gene>
    <name evidence="2" type="ORF">ADN00_00965</name>
</gene>
<protein>
    <recommendedName>
        <fullName evidence="1">PPM-type phosphatase domain-containing protein</fullName>
    </recommendedName>
</protein>
<keyword evidence="3" id="KW-1185">Reference proteome</keyword>
<dbReference type="InterPro" id="IPR039248">
    <property type="entry name" value="Ptase_RsbX"/>
</dbReference>
<evidence type="ECO:0000313" key="3">
    <source>
        <dbReference type="Proteomes" id="UP000050417"/>
    </source>
</evidence>
<dbReference type="SUPFAM" id="SSF81606">
    <property type="entry name" value="PP2C-like"/>
    <property type="match status" value="1"/>
</dbReference>
<evidence type="ECO:0000313" key="2">
    <source>
        <dbReference type="EMBL" id="KPL81123.1"/>
    </source>
</evidence>
<comment type="caution">
    <text evidence="2">The sequence shown here is derived from an EMBL/GenBank/DDBJ whole genome shotgun (WGS) entry which is preliminary data.</text>
</comment>
<feature type="domain" description="PPM-type phosphatase" evidence="1">
    <location>
        <begin position="2"/>
        <end position="216"/>
    </location>
</feature>
<dbReference type="PANTHER" id="PTHR35801:SF1">
    <property type="entry name" value="PHOSPHOSERINE PHOSPHATASE RSBX"/>
    <property type="match status" value="1"/>
</dbReference>
<sequence length="239" mass="25719">MEIQIAVAKTKKYGSLESGDTLEIIERPTGGLSAVMADAQLSGKEGKALSSMVVRKVISLLAEGVRDGAASRAASDHLFTERGGGQPVCLNILSADLETNTIVISRNNPTPMFIAQRDRVEVLNAESEAIGASRSVKPTISEIPLEPNTLVVMYTDGLLKAGALTSESVDICTLLESFLEEQDPSPQLIADTILAQAIRLDQNRPSEDMSLVVMRVVPQATDQIRRMCVSMPVLKNQND</sequence>
<dbReference type="Pfam" id="PF07228">
    <property type="entry name" value="SpoIIE"/>
    <property type="match status" value="1"/>
</dbReference>
<dbReference type="InterPro" id="IPR036457">
    <property type="entry name" value="PPM-type-like_dom_sf"/>
</dbReference>
<dbReference type="Proteomes" id="UP000050417">
    <property type="component" value="Unassembled WGS sequence"/>
</dbReference>
<dbReference type="SMART" id="SM00331">
    <property type="entry name" value="PP2C_SIG"/>
    <property type="match status" value="1"/>
</dbReference>
<dbReference type="InterPro" id="IPR001932">
    <property type="entry name" value="PPM-type_phosphatase-like_dom"/>
</dbReference>
<reference evidence="2 3" key="1">
    <citation type="submission" date="2015-07" db="EMBL/GenBank/DDBJ databases">
        <title>Genome sequence of Ornatilinea apprima DSM 23815.</title>
        <authorList>
            <person name="Hemp J."/>
            <person name="Ward L.M."/>
            <person name="Pace L.A."/>
            <person name="Fischer W.W."/>
        </authorList>
    </citation>
    <scope>NUCLEOTIDE SEQUENCE [LARGE SCALE GENOMIC DNA]</scope>
    <source>
        <strain evidence="2 3">P3M-1</strain>
    </source>
</reference>
<accession>A0A0P6XLF2</accession>
<dbReference type="STRING" id="1134406.ADN00_00965"/>
<proteinExistence type="predicted"/>